<dbReference type="InterPro" id="IPR001623">
    <property type="entry name" value="DnaJ_domain"/>
</dbReference>
<feature type="region of interest" description="Disordered" evidence="1">
    <location>
        <begin position="179"/>
        <end position="236"/>
    </location>
</feature>
<name>A0A024GTY5_9STRA</name>
<dbReference type="SMART" id="SM00271">
    <property type="entry name" value="DnaJ"/>
    <property type="match status" value="1"/>
</dbReference>
<dbReference type="Pfam" id="PF00226">
    <property type="entry name" value="DnaJ"/>
    <property type="match status" value="1"/>
</dbReference>
<feature type="compositionally biased region" description="Basic residues" evidence="1">
    <location>
        <begin position="192"/>
        <end position="203"/>
    </location>
</feature>
<dbReference type="InterPro" id="IPR056453">
    <property type="entry name" value="HTH_DNAJC9"/>
</dbReference>
<dbReference type="GO" id="GO:0031072">
    <property type="term" value="F:heat shock protein binding"/>
    <property type="evidence" value="ECO:0007669"/>
    <property type="project" value="TreeGrafter"/>
</dbReference>
<evidence type="ECO:0000256" key="1">
    <source>
        <dbReference type="SAM" id="MobiDB-lite"/>
    </source>
</evidence>
<dbReference type="SUPFAM" id="SSF46565">
    <property type="entry name" value="Chaperone J-domain"/>
    <property type="match status" value="1"/>
</dbReference>
<dbReference type="OrthoDB" id="110024at2759"/>
<dbReference type="CDD" id="cd06257">
    <property type="entry name" value="DnaJ"/>
    <property type="match status" value="1"/>
</dbReference>
<dbReference type="EMBL" id="CAIX01000417">
    <property type="protein sequence ID" value="CCI50196.1"/>
    <property type="molecule type" value="Genomic_DNA"/>
</dbReference>
<protein>
    <recommendedName>
        <fullName evidence="2">J domain-containing protein</fullName>
    </recommendedName>
</protein>
<dbReference type="PANTHER" id="PTHR44144:SF1">
    <property type="entry name" value="DNAJ HOMOLOG SUBFAMILY C MEMBER 9"/>
    <property type="match status" value="1"/>
</dbReference>
<dbReference type="PROSITE" id="PS50076">
    <property type="entry name" value="DNAJ_2"/>
    <property type="match status" value="1"/>
</dbReference>
<dbReference type="Proteomes" id="UP000053237">
    <property type="component" value="Unassembled WGS sequence"/>
</dbReference>
<feature type="domain" description="J" evidence="2">
    <location>
        <begin position="14"/>
        <end position="83"/>
    </location>
</feature>
<dbReference type="InterPro" id="IPR036869">
    <property type="entry name" value="J_dom_sf"/>
</dbReference>
<evidence type="ECO:0000259" key="2">
    <source>
        <dbReference type="PROSITE" id="PS50076"/>
    </source>
</evidence>
<feature type="compositionally biased region" description="Polar residues" evidence="1">
    <location>
        <begin position="179"/>
        <end position="189"/>
    </location>
</feature>
<dbReference type="Gene3D" id="1.10.287.110">
    <property type="entry name" value="DnaJ domain"/>
    <property type="match status" value="1"/>
</dbReference>
<keyword evidence="4" id="KW-1185">Reference proteome</keyword>
<reference evidence="3 4" key="1">
    <citation type="submission" date="2012-05" db="EMBL/GenBank/DDBJ databases">
        <title>Recombination and specialization in a pathogen metapopulation.</title>
        <authorList>
            <person name="Gardiner A."/>
            <person name="Kemen E."/>
            <person name="Schultz-Larsen T."/>
            <person name="MacLean D."/>
            <person name="Van Oosterhout C."/>
            <person name="Jones J.D.G."/>
        </authorList>
    </citation>
    <scope>NUCLEOTIDE SEQUENCE [LARGE SCALE GENOMIC DNA]</scope>
    <source>
        <strain evidence="3 4">Ac Nc2</strain>
    </source>
</reference>
<dbReference type="InterPro" id="IPR052594">
    <property type="entry name" value="J_domain-containing_protein"/>
</dbReference>
<dbReference type="GO" id="GO:0005634">
    <property type="term" value="C:nucleus"/>
    <property type="evidence" value="ECO:0007669"/>
    <property type="project" value="TreeGrafter"/>
</dbReference>
<dbReference type="GO" id="GO:0005737">
    <property type="term" value="C:cytoplasm"/>
    <property type="evidence" value="ECO:0007669"/>
    <property type="project" value="TreeGrafter"/>
</dbReference>
<dbReference type="PRINTS" id="PR00625">
    <property type="entry name" value="JDOMAIN"/>
</dbReference>
<sequence>MSDLIAAEFGSQCNLYEVLGIKKDASDKEVTKSYHKLALRYHPDKQGRDQLTQEEATRKFQAISAIHAILIKKESREYYDSTGSYSCNEDDANLSTTWKDYFDKIFPKVTEKDIDEFEKKYRFSEEEEKDVLNAYVKFKGRLSKIMDAIMLSTEDDETRFSEMIERAIDQEKVPLFQVWRTSSSTSSTEKANRRKTRDKKRKKEAMEAEALLSKIRKRNIGDTASPSSALRKTKREMEFSSMVSSLEAKYAAKSHKNKVQNPSRSKHSEPSEEDFLAAQERLKKRKKNSQA</sequence>
<gene>
    <name evidence="3" type="ORF">BN9_117660</name>
</gene>
<evidence type="ECO:0000313" key="4">
    <source>
        <dbReference type="Proteomes" id="UP000053237"/>
    </source>
</evidence>
<comment type="caution">
    <text evidence="3">The sequence shown here is derived from an EMBL/GenBank/DDBJ whole genome shotgun (WGS) entry which is preliminary data.</text>
</comment>
<organism evidence="3 4">
    <name type="scientific">Albugo candida</name>
    <dbReference type="NCBI Taxonomy" id="65357"/>
    <lineage>
        <taxon>Eukaryota</taxon>
        <taxon>Sar</taxon>
        <taxon>Stramenopiles</taxon>
        <taxon>Oomycota</taxon>
        <taxon>Peronosporomycetes</taxon>
        <taxon>Albuginales</taxon>
        <taxon>Albuginaceae</taxon>
        <taxon>Albugo</taxon>
    </lineage>
</organism>
<evidence type="ECO:0000313" key="3">
    <source>
        <dbReference type="EMBL" id="CCI50196.1"/>
    </source>
</evidence>
<dbReference type="Pfam" id="PF23302">
    <property type="entry name" value="HTH_DNAJC9"/>
    <property type="match status" value="1"/>
</dbReference>
<dbReference type="AlphaFoldDB" id="A0A024GTY5"/>
<dbReference type="PANTHER" id="PTHR44144">
    <property type="entry name" value="DNAJ HOMOLOG SUBFAMILY C MEMBER 9"/>
    <property type="match status" value="1"/>
</dbReference>
<dbReference type="InParanoid" id="A0A024GTY5"/>
<feature type="compositionally biased region" description="Basic residues" evidence="1">
    <location>
        <begin position="282"/>
        <end position="291"/>
    </location>
</feature>
<accession>A0A024GTY5</accession>
<proteinExistence type="predicted"/>
<feature type="region of interest" description="Disordered" evidence="1">
    <location>
        <begin position="250"/>
        <end position="291"/>
    </location>
</feature>